<dbReference type="AlphaFoldDB" id="A0AAV0ZLE3"/>
<gene>
    <name evidence="1" type="ORF">VFH_II094360</name>
</gene>
<sequence>MASSSHQATMNIKLGKDYHVKPKTIKIFQEDLKLIMEQIFSFESSRANGYPLHQYFEDQGWMKFFDMLNGPTFPYLVIYFWVRVELYDEGPAALEKIVHHKDVQKEVQEVASTTALKPTKTRSGTTP</sequence>
<name>A0AAV0ZLE3_VICFA</name>
<evidence type="ECO:0000313" key="1">
    <source>
        <dbReference type="EMBL" id="CAI8597714.1"/>
    </source>
</evidence>
<accession>A0AAV0ZLE3</accession>
<dbReference type="Proteomes" id="UP001157006">
    <property type="component" value="Chromosome 2"/>
</dbReference>
<proteinExistence type="predicted"/>
<keyword evidence="2" id="KW-1185">Reference proteome</keyword>
<protein>
    <submittedName>
        <fullName evidence="1">Uncharacterized protein</fullName>
    </submittedName>
</protein>
<evidence type="ECO:0000313" key="2">
    <source>
        <dbReference type="Proteomes" id="UP001157006"/>
    </source>
</evidence>
<reference evidence="1 2" key="1">
    <citation type="submission" date="2023-01" db="EMBL/GenBank/DDBJ databases">
        <authorList>
            <person name="Kreplak J."/>
        </authorList>
    </citation>
    <scope>NUCLEOTIDE SEQUENCE [LARGE SCALE GENOMIC DNA]</scope>
</reference>
<dbReference type="EMBL" id="OX451737">
    <property type="protein sequence ID" value="CAI8597714.1"/>
    <property type="molecule type" value="Genomic_DNA"/>
</dbReference>
<organism evidence="1 2">
    <name type="scientific">Vicia faba</name>
    <name type="common">Broad bean</name>
    <name type="synonym">Faba vulgaris</name>
    <dbReference type="NCBI Taxonomy" id="3906"/>
    <lineage>
        <taxon>Eukaryota</taxon>
        <taxon>Viridiplantae</taxon>
        <taxon>Streptophyta</taxon>
        <taxon>Embryophyta</taxon>
        <taxon>Tracheophyta</taxon>
        <taxon>Spermatophyta</taxon>
        <taxon>Magnoliopsida</taxon>
        <taxon>eudicotyledons</taxon>
        <taxon>Gunneridae</taxon>
        <taxon>Pentapetalae</taxon>
        <taxon>rosids</taxon>
        <taxon>fabids</taxon>
        <taxon>Fabales</taxon>
        <taxon>Fabaceae</taxon>
        <taxon>Papilionoideae</taxon>
        <taxon>50 kb inversion clade</taxon>
        <taxon>NPAAA clade</taxon>
        <taxon>Hologalegina</taxon>
        <taxon>IRL clade</taxon>
        <taxon>Fabeae</taxon>
        <taxon>Vicia</taxon>
    </lineage>
</organism>